<dbReference type="AlphaFoldDB" id="A0A655XT23"/>
<dbReference type="Proteomes" id="UP000041770">
    <property type="component" value="Unassembled WGS sequence"/>
</dbReference>
<organism evidence="1 2">
    <name type="scientific">Vibrio cholerae</name>
    <dbReference type="NCBI Taxonomy" id="666"/>
    <lineage>
        <taxon>Bacteria</taxon>
        <taxon>Pseudomonadati</taxon>
        <taxon>Pseudomonadota</taxon>
        <taxon>Gammaproteobacteria</taxon>
        <taxon>Vibrionales</taxon>
        <taxon>Vibrionaceae</taxon>
        <taxon>Vibrio</taxon>
    </lineage>
</organism>
<accession>A0A655XT23</accession>
<evidence type="ECO:0000313" key="1">
    <source>
        <dbReference type="EMBL" id="CSD28629.1"/>
    </source>
</evidence>
<dbReference type="EMBL" id="CWQY01000045">
    <property type="protein sequence ID" value="CSD28629.1"/>
    <property type="molecule type" value="Genomic_DNA"/>
</dbReference>
<proteinExistence type="predicted"/>
<gene>
    <name evidence="1" type="ORF">ERS013200_03785</name>
</gene>
<reference evidence="1 2" key="1">
    <citation type="submission" date="2015-07" db="EMBL/GenBank/DDBJ databases">
        <authorList>
            <consortium name="Pathogen Informatics"/>
        </authorList>
    </citation>
    <scope>NUCLEOTIDE SEQUENCE [LARGE SCALE GENOMIC DNA]</scope>
    <source>
        <strain evidence="1 2">A316</strain>
    </source>
</reference>
<protein>
    <submittedName>
        <fullName evidence="1">Uncharacterized protein</fullName>
    </submittedName>
</protein>
<evidence type="ECO:0000313" key="2">
    <source>
        <dbReference type="Proteomes" id="UP000041770"/>
    </source>
</evidence>
<name>A0A655XT23_VIBCL</name>
<sequence>MANAKAANDHWHSAVFFAHFVQARTATWDDHVDVIIHFQELRHQFTIWLFNVLHGSRWQTCFIQRRLDHFDQFHVREKRLFATAQNRGVTGF</sequence>